<protein>
    <recommendedName>
        <fullName evidence="3">SpoIIAA-like</fullName>
    </recommendedName>
</protein>
<evidence type="ECO:0000313" key="2">
    <source>
        <dbReference type="Proteomes" id="UP000199514"/>
    </source>
</evidence>
<evidence type="ECO:0000313" key="1">
    <source>
        <dbReference type="EMBL" id="SFB77514.1"/>
    </source>
</evidence>
<organism evidence="1 2">
    <name type="scientific">Flexibacter flexilis DSM 6793</name>
    <dbReference type="NCBI Taxonomy" id="927664"/>
    <lineage>
        <taxon>Bacteria</taxon>
        <taxon>Pseudomonadati</taxon>
        <taxon>Bacteroidota</taxon>
        <taxon>Cytophagia</taxon>
        <taxon>Cytophagales</taxon>
        <taxon>Flexibacteraceae</taxon>
        <taxon>Flexibacter</taxon>
    </lineage>
</organism>
<name>A0A1I1DRP6_9BACT</name>
<reference evidence="1 2" key="1">
    <citation type="submission" date="2016-10" db="EMBL/GenBank/DDBJ databases">
        <authorList>
            <person name="de Groot N.N."/>
        </authorList>
    </citation>
    <scope>NUCLEOTIDE SEQUENCE [LARGE SCALE GENOMIC DNA]</scope>
    <source>
        <strain evidence="1 2">DSM 6793</strain>
    </source>
</reference>
<dbReference type="Proteomes" id="UP000199514">
    <property type="component" value="Unassembled WGS sequence"/>
</dbReference>
<sequence length="136" mass="15808">MEILYTNKFVEFSRLQAGVMQVKYLSQSPTDHDFDEYLSYLDKIYALGENFFMILDLRLAGSYMATAHRVKLGNWLKINQEKMKKHNKGAAFVSGSIVHQLIMKAVFAIQHYPVEYTIVRTDLEVDRWLASKGIIR</sequence>
<proteinExistence type="predicted"/>
<dbReference type="AlphaFoldDB" id="A0A1I1DRP6"/>
<evidence type="ECO:0008006" key="3">
    <source>
        <dbReference type="Google" id="ProtNLM"/>
    </source>
</evidence>
<dbReference type="STRING" id="927664.SAMN05421780_101421"/>
<keyword evidence="2" id="KW-1185">Reference proteome</keyword>
<dbReference type="RefSeq" id="WP_091506468.1">
    <property type="nucleotide sequence ID" value="NZ_FOLE01000001.1"/>
</dbReference>
<gene>
    <name evidence="1" type="ORF">SAMN05421780_101421</name>
</gene>
<accession>A0A1I1DRP6</accession>
<dbReference type="EMBL" id="FOLE01000001">
    <property type="protein sequence ID" value="SFB77514.1"/>
    <property type="molecule type" value="Genomic_DNA"/>
</dbReference>